<keyword evidence="3" id="KW-1185">Reference proteome</keyword>
<comment type="caution">
    <text evidence="2">The sequence shown here is derived from an EMBL/GenBank/DDBJ whole genome shotgun (WGS) entry which is preliminary data.</text>
</comment>
<dbReference type="Proteomes" id="UP000294813">
    <property type="component" value="Unassembled WGS sequence"/>
</dbReference>
<accession>A0A4R2RN78</accession>
<feature type="transmembrane region" description="Helical" evidence="1">
    <location>
        <begin position="118"/>
        <end position="136"/>
    </location>
</feature>
<evidence type="ECO:0000256" key="1">
    <source>
        <dbReference type="SAM" id="Phobius"/>
    </source>
</evidence>
<feature type="transmembrane region" description="Helical" evidence="1">
    <location>
        <begin position="60"/>
        <end position="88"/>
    </location>
</feature>
<proteinExistence type="predicted"/>
<gene>
    <name evidence="2" type="ORF">EDD73_1153</name>
</gene>
<protein>
    <submittedName>
        <fullName evidence="2">Uncharacterized protein</fullName>
    </submittedName>
</protein>
<dbReference type="AlphaFoldDB" id="A0A4R2RN78"/>
<evidence type="ECO:0000313" key="2">
    <source>
        <dbReference type="EMBL" id="TCP63757.1"/>
    </source>
</evidence>
<organism evidence="2 3">
    <name type="scientific">Heliophilum fasciatum</name>
    <dbReference type="NCBI Taxonomy" id="35700"/>
    <lineage>
        <taxon>Bacteria</taxon>
        <taxon>Bacillati</taxon>
        <taxon>Bacillota</taxon>
        <taxon>Clostridia</taxon>
        <taxon>Eubacteriales</taxon>
        <taxon>Heliobacteriaceae</taxon>
        <taxon>Heliophilum</taxon>
    </lineage>
</organism>
<reference evidence="2 3" key="1">
    <citation type="submission" date="2019-03" db="EMBL/GenBank/DDBJ databases">
        <title>Genomic Encyclopedia of Type Strains, Phase IV (KMG-IV): sequencing the most valuable type-strain genomes for metagenomic binning, comparative biology and taxonomic classification.</title>
        <authorList>
            <person name="Goeker M."/>
        </authorList>
    </citation>
    <scope>NUCLEOTIDE SEQUENCE [LARGE SCALE GENOMIC DNA]</scope>
    <source>
        <strain evidence="2 3">DSM 11170</strain>
    </source>
</reference>
<name>A0A4R2RN78_9FIRM</name>
<keyword evidence="1" id="KW-0812">Transmembrane</keyword>
<keyword evidence="1" id="KW-1133">Transmembrane helix</keyword>
<feature type="transmembrane region" description="Helical" evidence="1">
    <location>
        <begin position="19"/>
        <end position="36"/>
    </location>
</feature>
<dbReference type="EMBL" id="SLXT01000015">
    <property type="protein sequence ID" value="TCP63757.1"/>
    <property type="molecule type" value="Genomic_DNA"/>
</dbReference>
<sequence>MILEHIFPVFIKTIRPSVLFNRLIISVFPFWLLHHYDYETFAQLKSLIPLNHLPGNTPNIIFYFVKFFVFFSFICVYCLLFLFATWLIQKTFCTIINYFTTAQLITVFNYRRAIRDQLIKIIMNSAIIMFSLAKFSELFLEEGFIIDYLMNTSAKYVSIYPLWFIVILFLLYLILPFEN</sequence>
<feature type="transmembrane region" description="Helical" evidence="1">
    <location>
        <begin position="156"/>
        <end position="175"/>
    </location>
</feature>
<keyword evidence="1" id="KW-0472">Membrane</keyword>
<evidence type="ECO:0000313" key="3">
    <source>
        <dbReference type="Proteomes" id="UP000294813"/>
    </source>
</evidence>